<keyword evidence="5" id="KW-0539">Nucleus</keyword>
<dbReference type="SUPFAM" id="SSF118290">
    <property type="entry name" value="WRKY DNA-binding domain"/>
    <property type="match status" value="7"/>
</dbReference>
<reference evidence="8" key="1">
    <citation type="journal article" date="2017" name="Nature">
        <title>The sunflower genome provides insights into oil metabolism, flowering and Asterid evolution.</title>
        <authorList>
            <person name="Badouin H."/>
            <person name="Gouzy J."/>
            <person name="Grassa C.J."/>
            <person name="Murat F."/>
            <person name="Staton S.E."/>
            <person name="Cottret L."/>
            <person name="Lelandais-Briere C."/>
            <person name="Owens G.L."/>
            <person name="Carrere S."/>
            <person name="Mayjonade B."/>
            <person name="Legrand L."/>
            <person name="Gill N."/>
            <person name="Kane N.C."/>
            <person name="Bowers J.E."/>
            <person name="Hubner S."/>
            <person name="Bellec A."/>
            <person name="Berard A."/>
            <person name="Berges H."/>
            <person name="Blanchet N."/>
            <person name="Boniface M.C."/>
            <person name="Brunel D."/>
            <person name="Catrice O."/>
            <person name="Chaidir N."/>
            <person name="Claudel C."/>
            <person name="Donnadieu C."/>
            <person name="Faraut T."/>
            <person name="Fievet G."/>
            <person name="Helmstetter N."/>
            <person name="King M."/>
            <person name="Knapp S.J."/>
            <person name="Lai Z."/>
            <person name="Le Paslier M.C."/>
            <person name="Lippi Y."/>
            <person name="Lorenzon L."/>
            <person name="Mandel J.R."/>
            <person name="Marage G."/>
            <person name="Marchand G."/>
            <person name="Marquand E."/>
            <person name="Bret-Mestries E."/>
            <person name="Morien E."/>
            <person name="Nambeesan S."/>
            <person name="Nguyen T."/>
            <person name="Pegot-Espagnet P."/>
            <person name="Pouilly N."/>
            <person name="Raftis F."/>
            <person name="Sallet E."/>
            <person name="Schiex T."/>
            <person name="Thomas J."/>
            <person name="Vandecasteele C."/>
            <person name="Vares D."/>
            <person name="Vear F."/>
            <person name="Vautrin S."/>
            <person name="Crespi M."/>
            <person name="Mangin B."/>
            <person name="Burke J.M."/>
            <person name="Salse J."/>
            <person name="Munos S."/>
            <person name="Vincourt P."/>
            <person name="Rieseberg L.H."/>
            <person name="Langlade N.B."/>
        </authorList>
    </citation>
    <scope>NUCLEOTIDE SEQUENCE</scope>
    <source>
        <tissue evidence="8">Leaves</tissue>
    </source>
</reference>
<sequence length="867" mass="96857">MVSTRSKSLSNSEPVKIPTDRYAWIRYGRTPLKSTDGFRSYYKCKHSACQAKKVEYCDKCNSIIDVVYKGQHKHDSPKKVILKGGNVLSTAKSLKRRLIPTHGLEEHLIEAVRNDDATTVIAPPTLNRITRSRAIPATTKANADVAEAVQNVTTRSKPLSASKPIKIPTDSYAWLVYGRTKVKSPEGSRTYFRCKYSVCQAKKLVRHDQYHSIIDVVYKGQHKHDPPNIVTSKGRKVPSTTKLLKGKSILTIGSKEHLTDVVHIDGSEIKQRLKRNSSESSVVKHPKKPKFIVHATAGTKASADSYKWRKYRQKMAKGNSHPRNCYKCTFPGCTVKKHMEKVVDGSSQVIIIYKGLHNHDIPAASSHSKIRVPSSFTRSPVMPATPTANADVAEAEPKATTHSKSLPIKIPTDGYAWMKYARRQLKRRDCFRSYSKCKYRACQAKKVELCDQFNSVIEVVYRGQHKHDPPKKEILNGGKVLSTAKSLKGKSISTDGLKEHPIEVVHIDGSEIKQGLKRNSSESSVVIHPKKPKFIVHATAGTKVSADSYKWRKYRQKMVKGNSHPRNCYKCAFAGCTVKKHMEKVVDGSSQVIITYKGLHNHDIPAASSHSKERVPSSFTQSPTMPPTPAANADVAETEQKATTRSKSLSTSKPIKIPIDSYAWMKYARRQLKSPYGFRSYSICKHRACQAKKVELYDQFNSVVDVVYKGQHKHDPPNIVISKGGKDLSTAKSLKGKSISEVVHVDGLEIKQRLKRNSSESSVLKHPKKPKFIVHAAAETKVSSDSYKWRKYREKMVKGNPHPRNCYKCAFAGCTVKKHMEKVVDGSSQVIITYKGLHNHDIPGASSPSMKRGYSATTESAKTKKSA</sequence>
<dbReference type="EMBL" id="MNCJ02000321">
    <property type="protein sequence ID" value="KAF5802952.1"/>
    <property type="molecule type" value="Genomic_DNA"/>
</dbReference>
<gene>
    <name evidence="8" type="ORF">HanXRQr2_Chr06g0265601</name>
</gene>
<evidence type="ECO:0000256" key="3">
    <source>
        <dbReference type="ARBA" id="ARBA00023125"/>
    </source>
</evidence>
<dbReference type="Gene3D" id="2.20.25.80">
    <property type="entry name" value="WRKY domain"/>
    <property type="match status" value="7"/>
</dbReference>
<reference evidence="8" key="2">
    <citation type="submission" date="2020-06" db="EMBL/GenBank/DDBJ databases">
        <title>Helianthus annuus Genome sequencing and assembly Release 2.</title>
        <authorList>
            <person name="Gouzy J."/>
            <person name="Langlade N."/>
            <person name="Munos S."/>
        </authorList>
    </citation>
    <scope>NUCLEOTIDE SEQUENCE</scope>
    <source>
        <tissue evidence="8">Leaves</tissue>
    </source>
</reference>
<dbReference type="PANTHER" id="PTHR31221:SF150">
    <property type="entry name" value="WRKY TRANSCRIPTION FACTOR 32-RELATED"/>
    <property type="match status" value="1"/>
</dbReference>
<feature type="domain" description="WRKY" evidence="7">
    <location>
        <begin position="653"/>
        <end position="717"/>
    </location>
</feature>
<feature type="domain" description="WRKY" evidence="7">
    <location>
        <begin position="297"/>
        <end position="362"/>
    </location>
</feature>
<dbReference type="GO" id="GO:0000976">
    <property type="term" value="F:transcription cis-regulatory region binding"/>
    <property type="evidence" value="ECO:0000318"/>
    <property type="project" value="GO_Central"/>
</dbReference>
<feature type="region of interest" description="Disordered" evidence="6">
    <location>
        <begin position="841"/>
        <end position="867"/>
    </location>
</feature>
<evidence type="ECO:0000259" key="7">
    <source>
        <dbReference type="PROSITE" id="PS50811"/>
    </source>
</evidence>
<evidence type="ECO:0000313" key="8">
    <source>
        <dbReference type="EMBL" id="KAF5802952.1"/>
    </source>
</evidence>
<comment type="caution">
    <text evidence="8">The sequence shown here is derived from an EMBL/GenBank/DDBJ whole genome shotgun (WGS) entry which is preliminary data.</text>
</comment>
<dbReference type="InterPro" id="IPR036576">
    <property type="entry name" value="WRKY_dom_sf"/>
</dbReference>
<evidence type="ECO:0000256" key="6">
    <source>
        <dbReference type="SAM" id="MobiDB-lite"/>
    </source>
</evidence>
<dbReference type="Gramene" id="mRNA:HanXRQr2_Chr06g0265601">
    <property type="protein sequence ID" value="mRNA:HanXRQr2_Chr06g0265601"/>
    <property type="gene ID" value="HanXRQr2_Chr06g0265601"/>
</dbReference>
<dbReference type="InterPro" id="IPR044810">
    <property type="entry name" value="WRKY_plant"/>
</dbReference>
<feature type="region of interest" description="Disordered" evidence="6">
    <location>
        <begin position="605"/>
        <end position="650"/>
    </location>
</feature>
<dbReference type="GO" id="GO:0006355">
    <property type="term" value="P:regulation of DNA-templated transcription"/>
    <property type="evidence" value="ECO:0000318"/>
    <property type="project" value="GO_Central"/>
</dbReference>
<dbReference type="Proteomes" id="UP000215914">
    <property type="component" value="Unassembled WGS sequence"/>
</dbReference>
<feature type="domain" description="WRKY" evidence="7">
    <location>
        <begin position="13"/>
        <end position="77"/>
    </location>
</feature>
<feature type="domain" description="WRKY" evidence="7">
    <location>
        <begin position="540"/>
        <end position="605"/>
    </location>
</feature>
<dbReference type="PROSITE" id="PS50811">
    <property type="entry name" value="WRKY"/>
    <property type="match status" value="7"/>
</dbReference>
<dbReference type="OrthoDB" id="10441975at2759"/>
<evidence type="ECO:0000256" key="5">
    <source>
        <dbReference type="ARBA" id="ARBA00023242"/>
    </source>
</evidence>
<name>A0A9K3IU70_HELAN</name>
<dbReference type="GO" id="GO:0003700">
    <property type="term" value="F:DNA-binding transcription factor activity"/>
    <property type="evidence" value="ECO:0000318"/>
    <property type="project" value="GO_Central"/>
</dbReference>
<dbReference type="SMART" id="SM00774">
    <property type="entry name" value="WRKY"/>
    <property type="match status" value="7"/>
</dbReference>
<feature type="compositionally biased region" description="Polar residues" evidence="6">
    <location>
        <begin position="641"/>
        <end position="650"/>
    </location>
</feature>
<organism evidence="8 9">
    <name type="scientific">Helianthus annuus</name>
    <name type="common">Common sunflower</name>
    <dbReference type="NCBI Taxonomy" id="4232"/>
    <lineage>
        <taxon>Eukaryota</taxon>
        <taxon>Viridiplantae</taxon>
        <taxon>Streptophyta</taxon>
        <taxon>Embryophyta</taxon>
        <taxon>Tracheophyta</taxon>
        <taxon>Spermatophyta</taxon>
        <taxon>Magnoliopsida</taxon>
        <taxon>eudicotyledons</taxon>
        <taxon>Gunneridae</taxon>
        <taxon>Pentapetalae</taxon>
        <taxon>asterids</taxon>
        <taxon>campanulids</taxon>
        <taxon>Asterales</taxon>
        <taxon>Asteraceae</taxon>
        <taxon>Asteroideae</taxon>
        <taxon>Heliantheae alliance</taxon>
        <taxon>Heliantheae</taxon>
        <taxon>Helianthus</taxon>
    </lineage>
</organism>
<keyword evidence="9" id="KW-1185">Reference proteome</keyword>
<feature type="domain" description="WRKY" evidence="7">
    <location>
        <begin position="778"/>
        <end position="843"/>
    </location>
</feature>
<protein>
    <submittedName>
        <fullName evidence="8">Transcription factor WRKY family</fullName>
    </submittedName>
</protein>
<evidence type="ECO:0000256" key="4">
    <source>
        <dbReference type="ARBA" id="ARBA00023163"/>
    </source>
</evidence>
<dbReference type="PANTHER" id="PTHR31221">
    <property type="entry name" value="WRKY TRANSCRIPTION FACTOR PROTEIN 1-RELATED"/>
    <property type="match status" value="1"/>
</dbReference>
<comment type="subcellular location">
    <subcellularLocation>
        <location evidence="1">Nucleus</location>
    </subcellularLocation>
</comment>
<proteinExistence type="predicted"/>
<keyword evidence="3" id="KW-0238">DNA-binding</keyword>
<feature type="domain" description="WRKY" evidence="7">
    <location>
        <begin position="406"/>
        <end position="470"/>
    </location>
</feature>
<dbReference type="AlphaFoldDB" id="A0A9K3IU70"/>
<dbReference type="Pfam" id="PF03106">
    <property type="entry name" value="WRKY"/>
    <property type="match status" value="7"/>
</dbReference>
<keyword evidence="4" id="KW-0804">Transcription</keyword>
<feature type="domain" description="WRKY" evidence="7">
    <location>
        <begin position="163"/>
        <end position="227"/>
    </location>
</feature>
<evidence type="ECO:0000256" key="1">
    <source>
        <dbReference type="ARBA" id="ARBA00004123"/>
    </source>
</evidence>
<dbReference type="GO" id="GO:0005634">
    <property type="term" value="C:nucleus"/>
    <property type="evidence" value="ECO:0000318"/>
    <property type="project" value="GO_Central"/>
</dbReference>
<evidence type="ECO:0000313" key="9">
    <source>
        <dbReference type="Proteomes" id="UP000215914"/>
    </source>
</evidence>
<evidence type="ECO:0000256" key="2">
    <source>
        <dbReference type="ARBA" id="ARBA00023015"/>
    </source>
</evidence>
<dbReference type="InterPro" id="IPR003657">
    <property type="entry name" value="WRKY_dom"/>
</dbReference>
<accession>A0A9K3IU70</accession>
<keyword evidence="2" id="KW-0805">Transcription regulation</keyword>